<dbReference type="EMBL" id="MU394333">
    <property type="protein sequence ID" value="KAI6084702.1"/>
    <property type="molecule type" value="Genomic_DNA"/>
</dbReference>
<organism evidence="1 2">
    <name type="scientific">Hypoxylon rubiginosum</name>
    <dbReference type="NCBI Taxonomy" id="110542"/>
    <lineage>
        <taxon>Eukaryota</taxon>
        <taxon>Fungi</taxon>
        <taxon>Dikarya</taxon>
        <taxon>Ascomycota</taxon>
        <taxon>Pezizomycotina</taxon>
        <taxon>Sordariomycetes</taxon>
        <taxon>Xylariomycetidae</taxon>
        <taxon>Xylariales</taxon>
        <taxon>Hypoxylaceae</taxon>
        <taxon>Hypoxylon</taxon>
    </lineage>
</organism>
<comment type="caution">
    <text evidence="1">The sequence shown here is derived from an EMBL/GenBank/DDBJ whole genome shotgun (WGS) entry which is preliminary data.</text>
</comment>
<proteinExistence type="predicted"/>
<keyword evidence="2" id="KW-1185">Reference proteome</keyword>
<evidence type="ECO:0000313" key="2">
    <source>
        <dbReference type="Proteomes" id="UP001497680"/>
    </source>
</evidence>
<reference evidence="1 2" key="1">
    <citation type="journal article" date="2022" name="New Phytol.">
        <title>Ecological generalism drives hyperdiversity of secondary metabolite gene clusters in xylarialean endophytes.</title>
        <authorList>
            <person name="Franco M.E.E."/>
            <person name="Wisecaver J.H."/>
            <person name="Arnold A.E."/>
            <person name="Ju Y.M."/>
            <person name="Slot J.C."/>
            <person name="Ahrendt S."/>
            <person name="Moore L.P."/>
            <person name="Eastman K.E."/>
            <person name="Scott K."/>
            <person name="Konkel Z."/>
            <person name="Mondo S.J."/>
            <person name="Kuo A."/>
            <person name="Hayes R.D."/>
            <person name="Haridas S."/>
            <person name="Andreopoulos B."/>
            <person name="Riley R."/>
            <person name="LaButti K."/>
            <person name="Pangilinan J."/>
            <person name="Lipzen A."/>
            <person name="Amirebrahimi M."/>
            <person name="Yan J."/>
            <person name="Adam C."/>
            <person name="Keymanesh K."/>
            <person name="Ng V."/>
            <person name="Louie K."/>
            <person name="Northen T."/>
            <person name="Drula E."/>
            <person name="Henrissat B."/>
            <person name="Hsieh H.M."/>
            <person name="Youens-Clark K."/>
            <person name="Lutzoni F."/>
            <person name="Miadlikowska J."/>
            <person name="Eastwood D.C."/>
            <person name="Hamelin R.C."/>
            <person name="Grigoriev I.V."/>
            <person name="U'Ren J.M."/>
        </authorList>
    </citation>
    <scope>NUCLEOTIDE SEQUENCE [LARGE SCALE GENOMIC DNA]</scope>
    <source>
        <strain evidence="1 2">ER1909</strain>
    </source>
</reference>
<sequence>MWLCVVWLGGAATRCSTQDEPKTLVLELYEDDKPMNQFCKGVMQSLANGSETPSQVATDFDAWVVNESSRRLRKHLEQPDHIQKSEDGSVLRTRTPNASGYVDHFFQAFPSLCSVFSPYHAGQTRVIQFLEALMAMPEHQAPDSFSEDGEVRLMSLWSNTGYATEYFRIGADAISHSGSGLETPGSEQEVRWRNYQSTIARITLTGFSNCGFISGLRDILPHGKKYPSLNISSSSGPQRIGGFIQGAAQWVIWPDEGRYVYQQCKKKEKVDKKNPREIWSTENWEIWKTQFQLFADEGRIDSRAREVASLAVDKMKEIEEQTHS</sequence>
<protein>
    <submittedName>
        <fullName evidence="1">Uncharacterized protein</fullName>
    </submittedName>
</protein>
<name>A0ACC0CWK0_9PEZI</name>
<gene>
    <name evidence="1" type="ORF">F4821DRAFT_242135</name>
</gene>
<dbReference type="Proteomes" id="UP001497680">
    <property type="component" value="Unassembled WGS sequence"/>
</dbReference>
<evidence type="ECO:0000313" key="1">
    <source>
        <dbReference type="EMBL" id="KAI6084702.1"/>
    </source>
</evidence>
<accession>A0ACC0CWK0</accession>